<comment type="subunit">
    <text evidence="4">Homopentamer.</text>
</comment>
<comment type="cofactor">
    <cofactor evidence="4">
        <name>NADP(+)</name>
        <dbReference type="ChEBI" id="CHEBI:58349"/>
    </cofactor>
    <text evidence="4">Binds 1 NADP(+) per subunit.</text>
</comment>
<feature type="binding site" evidence="4">
    <location>
        <position position="185"/>
    </location>
    <ligand>
        <name>NADP(+)</name>
        <dbReference type="ChEBI" id="CHEBI:58349"/>
    </ligand>
</feature>
<evidence type="ECO:0000256" key="1">
    <source>
        <dbReference type="ARBA" id="ARBA00022857"/>
    </source>
</evidence>
<evidence type="ECO:0000256" key="2">
    <source>
        <dbReference type="ARBA" id="ARBA00023235"/>
    </source>
</evidence>
<reference evidence="7" key="1">
    <citation type="submission" date="2017-06" db="EMBL/GenBank/DDBJ databases">
        <title>FDA dAtabase for Regulatory Grade micrObial Sequences (FDA-ARGOS): Supporting development and validation of Infectious Disease Dx tests.</title>
        <authorList>
            <person name="Minogue T."/>
            <person name="Wolcott M."/>
            <person name="Wasieloski L."/>
            <person name="Aguilar W."/>
            <person name="Moore D."/>
            <person name="Tallon L."/>
            <person name="Sadzewicz L."/>
            <person name="Sengamalay N."/>
            <person name="Ott S."/>
            <person name="Godinez A."/>
            <person name="Nagaraj S."/>
            <person name="Nadendla S."/>
            <person name="Geyer C."/>
            <person name="Sichtig H."/>
        </authorList>
    </citation>
    <scope>NUCLEOTIDE SEQUENCE [LARGE SCALE GENOMIC DNA]</scope>
    <source>
        <strain evidence="7">FDAARGOS_289</strain>
    </source>
</reference>
<feature type="binding site" evidence="4">
    <location>
        <position position="176"/>
    </location>
    <ligand>
        <name>substrate</name>
    </ligand>
</feature>
<dbReference type="UniPathway" id="UPA00356">
    <property type="reaction ID" value="UER00440"/>
</dbReference>
<dbReference type="GO" id="GO:0008712">
    <property type="term" value="F:ADP-glyceromanno-heptose 6-epimerase activity"/>
    <property type="evidence" value="ECO:0007669"/>
    <property type="project" value="UniProtKB-UniRule"/>
</dbReference>
<feature type="binding site" evidence="4">
    <location>
        <begin position="75"/>
        <end position="79"/>
    </location>
    <ligand>
        <name>NADP(+)</name>
        <dbReference type="ChEBI" id="CHEBI:58349"/>
    </ligand>
</feature>
<dbReference type="PANTHER" id="PTHR43103:SF3">
    <property type="entry name" value="ADP-L-GLYCERO-D-MANNO-HEPTOSE-6-EPIMERASE"/>
    <property type="match status" value="1"/>
</dbReference>
<dbReference type="KEGG" id="bvc:CEP68_16700"/>
<feature type="active site" description="Proton acceptor" evidence="4">
    <location>
        <position position="185"/>
    </location>
</feature>
<dbReference type="CDD" id="cd05248">
    <property type="entry name" value="ADP_GME_SDR_e"/>
    <property type="match status" value="1"/>
</dbReference>
<name>A0A1Z3UCT6_BREVE</name>
<feature type="binding site" evidence="4">
    <location>
        <position position="222"/>
    </location>
    <ligand>
        <name>substrate</name>
    </ligand>
</feature>
<keyword evidence="2 4" id="KW-0413">Isomerase</keyword>
<feature type="binding site" evidence="4">
    <location>
        <position position="177"/>
    </location>
    <ligand>
        <name>NADP(+)</name>
        <dbReference type="ChEBI" id="CHEBI:58349"/>
    </ligand>
</feature>
<organism evidence="6 7">
    <name type="scientific">Brevundimonas vesicularis</name>
    <name type="common">Pseudomonas vesicularis</name>
    <dbReference type="NCBI Taxonomy" id="41276"/>
    <lineage>
        <taxon>Bacteria</taxon>
        <taxon>Pseudomonadati</taxon>
        <taxon>Pseudomonadota</taxon>
        <taxon>Alphaproteobacteria</taxon>
        <taxon>Caulobacterales</taxon>
        <taxon>Caulobacteraceae</taxon>
        <taxon>Brevundimonas</taxon>
    </lineage>
</organism>
<dbReference type="SUPFAM" id="SSF51735">
    <property type="entry name" value="NAD(P)-binding Rossmann-fold domains"/>
    <property type="match status" value="1"/>
</dbReference>
<dbReference type="GeneID" id="34014286"/>
<keyword evidence="3 4" id="KW-0119">Carbohydrate metabolism</keyword>
<dbReference type="Gene3D" id="3.90.25.10">
    <property type="entry name" value="UDP-galactose 4-epimerase, domain 1"/>
    <property type="match status" value="1"/>
</dbReference>
<proteinExistence type="inferred from homology"/>
<feature type="binding site" evidence="4">
    <location>
        <position position="149"/>
    </location>
    <ligand>
        <name>NADP(+)</name>
        <dbReference type="ChEBI" id="CHEBI:58349"/>
    </ligand>
</feature>
<feature type="binding site" evidence="4">
    <location>
        <position position="187"/>
    </location>
    <ligand>
        <name>substrate</name>
    </ligand>
</feature>
<dbReference type="PANTHER" id="PTHR43103">
    <property type="entry name" value="NUCLEOSIDE-DIPHOSPHATE-SUGAR EPIMERASE"/>
    <property type="match status" value="1"/>
</dbReference>
<comment type="similarity">
    <text evidence="4">Belongs to the NAD(P)-dependent epimerase/dehydratase family. HldD subfamily.</text>
</comment>
<dbReference type="Pfam" id="PF01370">
    <property type="entry name" value="Epimerase"/>
    <property type="match status" value="1"/>
</dbReference>
<feature type="binding site" evidence="4">
    <location>
        <begin position="208"/>
        <end position="211"/>
    </location>
    <ligand>
        <name>substrate</name>
    </ligand>
</feature>
<dbReference type="InterPro" id="IPR011912">
    <property type="entry name" value="Heptose_epim"/>
</dbReference>
<feature type="binding site" evidence="4">
    <location>
        <begin position="31"/>
        <end position="32"/>
    </location>
    <ligand>
        <name>NADP(+)</name>
        <dbReference type="ChEBI" id="CHEBI:58349"/>
    </ligand>
</feature>
<feature type="binding site" evidence="4">
    <location>
        <position position="287"/>
    </location>
    <ligand>
        <name>substrate</name>
    </ligand>
</feature>
<sequence length="329" mass="36490">MIVVTGGAGFIGSNIVARLTAETAYDVVVCDRLETADLAKWKNLAKHAIADFWSPEELFEQLERHAERIEAVVHMGAISSTTEPDADLILRTNFTLSRDLWDWCAIRGSRMIYASSAATYGDGETGFNDDDDADSLSQLRPLNAYGYSKMLFDQYAIRQADRGQAPPQWAGLKFFNVYGPNEGHKGGMKSVVAQIWPKVAAGEAVTLFRSHNPNYADGGQMRDFVYVDDVVDIIEFLLQSPQVSGIFNAGSGQARSFADLARATFDAAGKTPSIDYVDTPLSIRDRYQYFTEARMDRIRAAGFEGQSTPLEEGVRRYVQDFLATADPYR</sequence>
<dbReference type="InterPro" id="IPR001509">
    <property type="entry name" value="Epimerase_deHydtase"/>
</dbReference>
<dbReference type="GO" id="GO:0005975">
    <property type="term" value="P:carbohydrate metabolic process"/>
    <property type="evidence" value="ECO:0007669"/>
    <property type="project" value="UniProtKB-UniRule"/>
</dbReference>
<comment type="pathway">
    <text evidence="4">Nucleotide-sugar biosynthesis; ADP-L-glycero-beta-D-manno-heptose biosynthesis; ADP-L-glycero-beta-D-manno-heptose from D-glycero-beta-D-manno-heptose 7-phosphate: step 4/4.</text>
</comment>
<feature type="binding site" evidence="4">
    <location>
        <position position="40"/>
    </location>
    <ligand>
        <name>NADP(+)</name>
        <dbReference type="ChEBI" id="CHEBI:58349"/>
    </ligand>
</feature>
<protein>
    <recommendedName>
        <fullName evidence="4">ADP-L-glycero-D-manno-heptose-6-epimerase</fullName>
        <ecNumber evidence="4">5.1.3.20</ecNumber>
    </recommendedName>
    <alternativeName>
        <fullName evidence="4">ADP-L-glycero-beta-D-manno-heptose-6-epimerase</fullName>
        <shortName evidence="4">ADP-glyceromanno-heptose 6-epimerase</shortName>
        <shortName evidence="4">ADP-hep 6-epimerase</shortName>
        <shortName evidence="4">AGME</shortName>
    </alternativeName>
</protein>
<feature type="binding site" evidence="4">
    <location>
        <position position="194"/>
    </location>
    <ligand>
        <name>substrate</name>
    </ligand>
</feature>
<evidence type="ECO:0000256" key="4">
    <source>
        <dbReference type="HAMAP-Rule" id="MF_01601"/>
    </source>
</evidence>
<evidence type="ECO:0000256" key="3">
    <source>
        <dbReference type="ARBA" id="ARBA00023277"/>
    </source>
</evidence>
<comment type="function">
    <text evidence="4">Catalyzes the interconversion between ADP-D-glycero-beta-D-manno-heptose and ADP-L-glycero-beta-D-manno-heptose via an epimerization at carbon 6 of the heptose.</text>
</comment>
<dbReference type="EMBL" id="CP022048">
    <property type="protein sequence ID" value="ASE40990.1"/>
    <property type="molecule type" value="Genomic_DNA"/>
</dbReference>
<feature type="binding site" evidence="4">
    <location>
        <begin position="10"/>
        <end position="11"/>
    </location>
    <ligand>
        <name>NADP(+)</name>
        <dbReference type="ChEBI" id="CHEBI:58349"/>
    </ligand>
</feature>
<dbReference type="HAMAP" id="MF_01601">
    <property type="entry name" value="Heptose_epimerase"/>
    <property type="match status" value="1"/>
</dbReference>
<comment type="domain">
    <text evidence="4">Contains a large N-terminal NADP-binding domain, and a smaller C-terminal substrate-binding domain.</text>
</comment>
<comment type="caution">
    <text evidence="4">Lacks conserved residue(s) required for the propagation of feature annotation.</text>
</comment>
<comment type="catalytic activity">
    <reaction evidence="4">
        <text>ADP-D-glycero-beta-D-manno-heptose = ADP-L-glycero-beta-D-manno-heptose</text>
        <dbReference type="Rhea" id="RHEA:17577"/>
        <dbReference type="ChEBI" id="CHEBI:59967"/>
        <dbReference type="ChEBI" id="CHEBI:61506"/>
        <dbReference type="EC" id="5.1.3.20"/>
    </reaction>
</comment>
<evidence type="ECO:0000259" key="5">
    <source>
        <dbReference type="Pfam" id="PF01370"/>
    </source>
</evidence>
<dbReference type="Gene3D" id="3.40.50.720">
    <property type="entry name" value="NAD(P)-binding Rossmann-like Domain"/>
    <property type="match status" value="1"/>
</dbReference>
<dbReference type="GO" id="GO:0097171">
    <property type="term" value="P:ADP-L-glycero-beta-D-manno-heptose biosynthetic process"/>
    <property type="evidence" value="ECO:0007669"/>
    <property type="project" value="UniProtKB-UniPathway"/>
</dbReference>
<gene>
    <name evidence="6" type="primary">rfaD</name>
    <name evidence="4" type="synonym">hldD</name>
    <name evidence="6" type="ORF">CEP68_16700</name>
</gene>
<dbReference type="NCBIfam" id="TIGR02197">
    <property type="entry name" value="heptose_epim"/>
    <property type="match status" value="1"/>
</dbReference>
<dbReference type="EC" id="5.1.3.20" evidence="4"/>
<evidence type="ECO:0000313" key="7">
    <source>
        <dbReference type="Proteomes" id="UP000197050"/>
    </source>
</evidence>
<dbReference type="Proteomes" id="UP000197050">
    <property type="component" value="Chromosome"/>
</dbReference>
<dbReference type="AlphaFoldDB" id="A0A1Z3UCT6"/>
<feature type="active site" description="Proton acceptor" evidence="4">
    <location>
        <position position="145"/>
    </location>
</feature>
<evidence type="ECO:0000313" key="6">
    <source>
        <dbReference type="EMBL" id="ASE40990.1"/>
    </source>
</evidence>
<dbReference type="RefSeq" id="WP_066628393.1">
    <property type="nucleotide sequence ID" value="NZ_CP022048.2"/>
</dbReference>
<accession>A0A1Z3UCT6</accession>
<dbReference type="InterPro" id="IPR036291">
    <property type="entry name" value="NAD(P)-bd_dom_sf"/>
</dbReference>
<dbReference type="GO" id="GO:0050661">
    <property type="term" value="F:NADP binding"/>
    <property type="evidence" value="ECO:0007669"/>
    <property type="project" value="InterPro"/>
</dbReference>
<keyword evidence="1 4" id="KW-0521">NADP</keyword>
<feature type="domain" description="NAD-dependent epimerase/dehydratase" evidence="5">
    <location>
        <begin position="2"/>
        <end position="250"/>
    </location>
</feature>